<dbReference type="SUPFAM" id="SSF51412">
    <property type="entry name" value="Inosine monophosphate dehydrogenase (IMPDH)"/>
    <property type="match status" value="1"/>
</dbReference>
<dbReference type="AlphaFoldDB" id="A0A8D4UUE9"/>
<dbReference type="GO" id="GO:0016627">
    <property type="term" value="F:oxidoreductase activity, acting on the CH-CH group of donors"/>
    <property type="evidence" value="ECO:0007669"/>
    <property type="project" value="InterPro"/>
</dbReference>
<dbReference type="KEGG" id="dho:Dia5BBH33_11050"/>
<dbReference type="GO" id="GO:0018580">
    <property type="term" value="F:nitronate monooxygenase activity"/>
    <property type="evidence" value="ECO:0007669"/>
    <property type="project" value="InterPro"/>
</dbReference>
<dbReference type="RefSeq" id="WP_022382430.1">
    <property type="nucleotide sequence ID" value="NZ_AP019697.1"/>
</dbReference>
<protein>
    <recommendedName>
        <fullName evidence="2">Probable nitronate monooxygenase</fullName>
    </recommendedName>
</protein>
<evidence type="ECO:0000256" key="3">
    <source>
        <dbReference type="ARBA" id="ARBA00022630"/>
    </source>
</evidence>
<evidence type="ECO:0000256" key="5">
    <source>
        <dbReference type="ARBA" id="ARBA00023002"/>
    </source>
</evidence>
<dbReference type="Proteomes" id="UP000320585">
    <property type="component" value="Chromosome"/>
</dbReference>
<gene>
    <name evidence="6" type="ORF">Dia5BBH33_11050</name>
</gene>
<dbReference type="InterPro" id="IPR013785">
    <property type="entry name" value="Aldolase_TIM"/>
</dbReference>
<keyword evidence="7" id="KW-1185">Reference proteome</keyword>
<dbReference type="PROSITE" id="PS00912">
    <property type="entry name" value="DHODEHASE_2"/>
    <property type="match status" value="1"/>
</dbReference>
<evidence type="ECO:0000256" key="4">
    <source>
        <dbReference type="ARBA" id="ARBA00022643"/>
    </source>
</evidence>
<sequence>MSWNTKLTKLLSIDYPIIQGAMAYISDGVLAAAMNHAGCAGVIGSGGFSADEVRDSIRTAKDILGNGKCYGVNLMLQAPNVDDVAQVICDEKVPFVTIGAGNPLPWFEPLHHAGIKCIPVVPNAKLAKRVQDAGADAIIVEGMEAGGHDGKVTLMALLENILPDIEIPLVAAGGIVDGRGVAASLIMGASGVQMGTRFLLAEECHLLHPNAKQAIINANDTDSVVCGFTTGDSVRGLRNKFSDKYLQEEYSGAPLSTLTALSRGTNRKGAIEGDTENGFILAGMSLTHLTKIQPVQEIVEDIVSETERCLANASRVI</sequence>
<organism evidence="6 7">
    <name type="scientific">Dialister hominis</name>
    <dbReference type="NCBI Taxonomy" id="2582419"/>
    <lineage>
        <taxon>Bacteria</taxon>
        <taxon>Bacillati</taxon>
        <taxon>Bacillota</taxon>
        <taxon>Negativicutes</taxon>
        <taxon>Veillonellales</taxon>
        <taxon>Veillonellaceae</taxon>
        <taxon>Dialister</taxon>
    </lineage>
</organism>
<dbReference type="InterPro" id="IPR004136">
    <property type="entry name" value="NMO"/>
</dbReference>
<accession>A0A8D4UUE9</accession>
<dbReference type="CDD" id="cd04730">
    <property type="entry name" value="NPD_like"/>
    <property type="match status" value="1"/>
</dbReference>
<evidence type="ECO:0000256" key="1">
    <source>
        <dbReference type="ARBA" id="ARBA00003535"/>
    </source>
</evidence>
<evidence type="ECO:0000256" key="2">
    <source>
        <dbReference type="ARBA" id="ARBA00013457"/>
    </source>
</evidence>
<keyword evidence="5" id="KW-0560">Oxidoreductase</keyword>
<dbReference type="GeneID" id="92716320"/>
<dbReference type="PANTHER" id="PTHR32332">
    <property type="entry name" value="2-NITROPROPANE DIOXYGENASE"/>
    <property type="match status" value="1"/>
</dbReference>
<evidence type="ECO:0000313" key="6">
    <source>
        <dbReference type="EMBL" id="BBK25170.1"/>
    </source>
</evidence>
<dbReference type="Gene3D" id="3.20.20.70">
    <property type="entry name" value="Aldolase class I"/>
    <property type="match status" value="1"/>
</dbReference>
<keyword evidence="3" id="KW-0285">Flavoprotein</keyword>
<dbReference type="PANTHER" id="PTHR32332:SF20">
    <property type="entry name" value="2-NITROPROPANE DIOXYGENASE-LIKE PROTEIN"/>
    <property type="match status" value="1"/>
</dbReference>
<dbReference type="Pfam" id="PF03060">
    <property type="entry name" value="NMO"/>
    <property type="match status" value="2"/>
</dbReference>
<dbReference type="EMBL" id="AP019697">
    <property type="protein sequence ID" value="BBK25170.1"/>
    <property type="molecule type" value="Genomic_DNA"/>
</dbReference>
<comment type="function">
    <text evidence="1">Nitronate monooxygenase that uses molecular oxygen to catalyze the oxidative denitrification of alkyl nitronates. Acts on propionate 3-nitronate (P3N), the presumed physiological substrate. Probably functions in the detoxification of P3N, a metabolic poison produced by plants and fungi as a defense mechanism.</text>
</comment>
<dbReference type="GO" id="GO:0006207">
    <property type="term" value="P:'de novo' pyrimidine nucleobase biosynthetic process"/>
    <property type="evidence" value="ECO:0007669"/>
    <property type="project" value="InterPro"/>
</dbReference>
<keyword evidence="4" id="KW-0288">FMN</keyword>
<proteinExistence type="predicted"/>
<dbReference type="InterPro" id="IPR001295">
    <property type="entry name" value="Dihydroorotate_DH_CS"/>
</dbReference>
<reference evidence="7" key="1">
    <citation type="submission" date="2019-05" db="EMBL/GenBank/DDBJ databases">
        <title>Complete genome sequencing of Dialister sp. strain 5BBH33.</title>
        <authorList>
            <person name="Sakamoto M."/>
            <person name="Murakami T."/>
            <person name="Mori H."/>
        </authorList>
    </citation>
    <scope>NUCLEOTIDE SEQUENCE [LARGE SCALE GENOMIC DNA]</scope>
    <source>
        <strain evidence="7">5BBH33</strain>
    </source>
</reference>
<name>A0A8D4UUE9_9FIRM</name>
<dbReference type="OrthoDB" id="9778912at2"/>
<evidence type="ECO:0000313" key="7">
    <source>
        <dbReference type="Proteomes" id="UP000320585"/>
    </source>
</evidence>